<dbReference type="RefSeq" id="WP_093933363.1">
    <property type="nucleotide sequence ID" value="NZ_NMQT01000029.1"/>
</dbReference>
<dbReference type="GO" id="GO:0016757">
    <property type="term" value="F:glycosyltransferase activity"/>
    <property type="evidence" value="ECO:0007669"/>
    <property type="project" value="UniProtKB-KW"/>
</dbReference>
<accession>A0A229SEH5</accession>
<reference evidence="5 6" key="1">
    <citation type="submission" date="2017-07" db="EMBL/GenBank/DDBJ databases">
        <title>Amycolatopsis thailandensis Genome sequencing and assembly.</title>
        <authorList>
            <person name="Kaur N."/>
            <person name="Mayilraj S."/>
        </authorList>
    </citation>
    <scope>NUCLEOTIDE SEQUENCE [LARGE SCALE GENOMIC DNA]</scope>
    <source>
        <strain evidence="5 6">JCM 16380</strain>
    </source>
</reference>
<dbReference type="PANTHER" id="PTHR45947:SF3">
    <property type="entry name" value="SULFOQUINOVOSYL TRANSFERASE SQD2"/>
    <property type="match status" value="1"/>
</dbReference>
<dbReference type="AlphaFoldDB" id="A0A229SEH5"/>
<dbReference type="Pfam" id="PF13439">
    <property type="entry name" value="Glyco_transf_4"/>
    <property type="match status" value="1"/>
</dbReference>
<organism evidence="5 6">
    <name type="scientific">Amycolatopsis thailandensis</name>
    <dbReference type="NCBI Taxonomy" id="589330"/>
    <lineage>
        <taxon>Bacteria</taxon>
        <taxon>Bacillati</taxon>
        <taxon>Actinomycetota</taxon>
        <taxon>Actinomycetes</taxon>
        <taxon>Pseudonocardiales</taxon>
        <taxon>Pseudonocardiaceae</taxon>
        <taxon>Amycolatopsis</taxon>
    </lineage>
</organism>
<dbReference type="Proteomes" id="UP000215223">
    <property type="component" value="Unassembled WGS sequence"/>
</dbReference>
<sequence length="417" mass="45068">MRIAMVSEHASPLAALGGADAGGQNVHVAELSAALSRAGHDVTVYTRRENRRVPATVEAPQGYRIVHVPAGPPKKLPKDELLPYMGDFGRFLRSRWTKDRPDVVHAHFWMSGIAAMLAAKNLDIPVTQTFHALGVVKRRYQGEHDTSPAERIRLEGMLAKRADQVIATCSDEVFELARMGLPRSRAAVVPCGVDLTKFTPDGEVAPRKARHRIVSVGRLVPRKGFDTAIAALSALPDTELVIAGGPDSGALARDPEATRLREVATAAGVGDRLSLPGLVSRDDMPALLRSADAVVCAPWYEPFGIVPLEAMACGVPVVATAVGGLTDTVVDGVTGLLVPPRKPRELASALRKLLDDTSMREVFGLGGVDRARARYSWDRVALDCLRAYQRVLRTETDRGLAVARETHPTYRRAAESR</sequence>
<evidence type="ECO:0000313" key="5">
    <source>
        <dbReference type="EMBL" id="OXM57230.1"/>
    </source>
</evidence>
<comment type="caution">
    <text evidence="5">The sequence shown here is derived from an EMBL/GenBank/DDBJ whole genome shotgun (WGS) entry which is preliminary data.</text>
</comment>
<dbReference type="InterPro" id="IPR001296">
    <property type="entry name" value="Glyco_trans_1"/>
</dbReference>
<name>A0A229SEH5_9PSEU</name>
<keyword evidence="6" id="KW-1185">Reference proteome</keyword>
<dbReference type="Gene3D" id="3.40.50.2000">
    <property type="entry name" value="Glycogen Phosphorylase B"/>
    <property type="match status" value="2"/>
</dbReference>
<feature type="domain" description="Glycosyl transferase family 1" evidence="3">
    <location>
        <begin position="208"/>
        <end position="364"/>
    </location>
</feature>
<evidence type="ECO:0000259" key="3">
    <source>
        <dbReference type="Pfam" id="PF00534"/>
    </source>
</evidence>
<dbReference type="PANTHER" id="PTHR45947">
    <property type="entry name" value="SULFOQUINOVOSYL TRANSFERASE SQD2"/>
    <property type="match status" value="1"/>
</dbReference>
<dbReference type="GO" id="GO:1901137">
    <property type="term" value="P:carbohydrate derivative biosynthetic process"/>
    <property type="evidence" value="ECO:0007669"/>
    <property type="project" value="UniProtKB-ARBA"/>
</dbReference>
<dbReference type="Pfam" id="PF00534">
    <property type="entry name" value="Glycos_transf_1"/>
    <property type="match status" value="1"/>
</dbReference>
<evidence type="ECO:0000259" key="4">
    <source>
        <dbReference type="Pfam" id="PF13439"/>
    </source>
</evidence>
<dbReference type="SUPFAM" id="SSF53756">
    <property type="entry name" value="UDP-Glycosyltransferase/glycogen phosphorylase"/>
    <property type="match status" value="1"/>
</dbReference>
<proteinExistence type="predicted"/>
<gene>
    <name evidence="5" type="ORF">CFP71_08965</name>
</gene>
<evidence type="ECO:0000256" key="1">
    <source>
        <dbReference type="ARBA" id="ARBA00022676"/>
    </source>
</evidence>
<keyword evidence="1" id="KW-0328">Glycosyltransferase</keyword>
<feature type="domain" description="Glycosyltransferase subfamily 4-like N-terminal" evidence="4">
    <location>
        <begin position="22"/>
        <end position="196"/>
    </location>
</feature>
<dbReference type="EMBL" id="NMQT01000029">
    <property type="protein sequence ID" value="OXM57230.1"/>
    <property type="molecule type" value="Genomic_DNA"/>
</dbReference>
<dbReference type="OrthoDB" id="9810929at2"/>
<protein>
    <submittedName>
        <fullName evidence="5">Glycosyl transferase</fullName>
    </submittedName>
</protein>
<dbReference type="InterPro" id="IPR028098">
    <property type="entry name" value="Glyco_trans_4-like_N"/>
</dbReference>
<evidence type="ECO:0000313" key="6">
    <source>
        <dbReference type="Proteomes" id="UP000215223"/>
    </source>
</evidence>
<dbReference type="InterPro" id="IPR050194">
    <property type="entry name" value="Glycosyltransferase_grp1"/>
</dbReference>
<evidence type="ECO:0000256" key="2">
    <source>
        <dbReference type="ARBA" id="ARBA00022679"/>
    </source>
</evidence>
<keyword evidence="2 5" id="KW-0808">Transferase</keyword>